<keyword evidence="6" id="KW-1185">Reference proteome</keyword>
<dbReference type="SUPFAM" id="SSF52091">
    <property type="entry name" value="SpoIIaa-like"/>
    <property type="match status" value="1"/>
</dbReference>
<sequence length="143" mass="14977">MSMHNSTGSVFAPTLFQDEIAIVTVKGEIDTVADEILLAEAVDVLTRPPAGLVIDLQAVTFFGSSGINFLVAVRHQAQSRGVPFAVVAAQNAVVRPLQLTCVDRIIAPYPSLSDALAAVRATGSPPAQRKQLTRPAASATPSE</sequence>
<reference evidence="5 6" key="1">
    <citation type="submission" date="2016-07" db="EMBL/GenBank/DDBJ databases">
        <title>Complete genome sequence of the Lentzea guizhouensis DHS C013.</title>
        <authorList>
            <person name="Cao C."/>
        </authorList>
    </citation>
    <scope>NUCLEOTIDE SEQUENCE [LARGE SCALE GENOMIC DNA]</scope>
    <source>
        <strain evidence="5 6">DHS C013</strain>
    </source>
</reference>
<evidence type="ECO:0000256" key="2">
    <source>
        <dbReference type="RuleBase" id="RU003749"/>
    </source>
</evidence>
<proteinExistence type="inferred from homology"/>
<dbReference type="PROSITE" id="PS50801">
    <property type="entry name" value="STAS"/>
    <property type="match status" value="1"/>
</dbReference>
<dbReference type="Proteomes" id="UP000093053">
    <property type="component" value="Chromosome"/>
</dbReference>
<dbReference type="CDD" id="cd07043">
    <property type="entry name" value="STAS_anti-anti-sigma_factors"/>
    <property type="match status" value="1"/>
</dbReference>
<dbReference type="PANTHER" id="PTHR33495:SF2">
    <property type="entry name" value="ANTI-SIGMA FACTOR ANTAGONIST TM_1081-RELATED"/>
    <property type="match status" value="1"/>
</dbReference>
<dbReference type="STRING" id="1586287.BBK82_08255"/>
<name>A0A1B2HEC6_9PSEU</name>
<evidence type="ECO:0000256" key="1">
    <source>
        <dbReference type="ARBA" id="ARBA00009013"/>
    </source>
</evidence>
<dbReference type="KEGG" id="led:BBK82_08255"/>
<protein>
    <recommendedName>
        <fullName evidence="2">Anti-sigma factor antagonist</fullName>
    </recommendedName>
</protein>
<dbReference type="Pfam" id="PF01740">
    <property type="entry name" value="STAS"/>
    <property type="match status" value="1"/>
</dbReference>
<dbReference type="EMBL" id="CP016793">
    <property type="protein sequence ID" value="ANZ36061.1"/>
    <property type="molecule type" value="Genomic_DNA"/>
</dbReference>
<dbReference type="NCBIfam" id="TIGR00377">
    <property type="entry name" value="ant_ant_sig"/>
    <property type="match status" value="1"/>
</dbReference>
<dbReference type="AlphaFoldDB" id="A0A1B2HEC6"/>
<dbReference type="InterPro" id="IPR036513">
    <property type="entry name" value="STAS_dom_sf"/>
</dbReference>
<evidence type="ECO:0000259" key="4">
    <source>
        <dbReference type="PROSITE" id="PS50801"/>
    </source>
</evidence>
<evidence type="ECO:0000313" key="5">
    <source>
        <dbReference type="EMBL" id="ANZ36061.1"/>
    </source>
</evidence>
<comment type="similarity">
    <text evidence="1 2">Belongs to the anti-sigma-factor antagonist family.</text>
</comment>
<dbReference type="PANTHER" id="PTHR33495">
    <property type="entry name" value="ANTI-SIGMA FACTOR ANTAGONIST TM_1081-RELATED-RELATED"/>
    <property type="match status" value="1"/>
</dbReference>
<dbReference type="Gene3D" id="3.30.750.24">
    <property type="entry name" value="STAS domain"/>
    <property type="match status" value="1"/>
</dbReference>
<gene>
    <name evidence="5" type="ORF">BBK82_08255</name>
</gene>
<dbReference type="GO" id="GO:0043856">
    <property type="term" value="F:anti-sigma factor antagonist activity"/>
    <property type="evidence" value="ECO:0007669"/>
    <property type="project" value="InterPro"/>
</dbReference>
<evidence type="ECO:0000256" key="3">
    <source>
        <dbReference type="SAM" id="MobiDB-lite"/>
    </source>
</evidence>
<evidence type="ECO:0000313" key="6">
    <source>
        <dbReference type="Proteomes" id="UP000093053"/>
    </source>
</evidence>
<accession>A0A1B2HEC6</accession>
<organism evidence="5 6">
    <name type="scientific">Lentzea guizhouensis</name>
    <dbReference type="NCBI Taxonomy" id="1586287"/>
    <lineage>
        <taxon>Bacteria</taxon>
        <taxon>Bacillati</taxon>
        <taxon>Actinomycetota</taxon>
        <taxon>Actinomycetes</taxon>
        <taxon>Pseudonocardiales</taxon>
        <taxon>Pseudonocardiaceae</taxon>
        <taxon>Lentzea</taxon>
    </lineage>
</organism>
<dbReference type="InterPro" id="IPR002645">
    <property type="entry name" value="STAS_dom"/>
</dbReference>
<dbReference type="InterPro" id="IPR003658">
    <property type="entry name" value="Anti-sigma_ant"/>
</dbReference>
<feature type="region of interest" description="Disordered" evidence="3">
    <location>
        <begin position="123"/>
        <end position="143"/>
    </location>
</feature>
<feature type="domain" description="STAS" evidence="4">
    <location>
        <begin position="18"/>
        <end position="119"/>
    </location>
</feature>